<evidence type="ECO:0000313" key="3">
    <source>
        <dbReference type="Proteomes" id="UP000515129"/>
    </source>
</evidence>
<feature type="region of interest" description="Disordered" evidence="1">
    <location>
        <begin position="54"/>
        <end position="131"/>
    </location>
</feature>
<keyword evidence="2" id="KW-1133">Transmembrane helix</keyword>
<dbReference type="RefSeq" id="XP_026101087.1">
    <property type="nucleotide sequence ID" value="XM_026245302.1"/>
</dbReference>
<feature type="transmembrane region" description="Helical" evidence="2">
    <location>
        <begin position="20"/>
        <end position="39"/>
    </location>
</feature>
<reference evidence="4" key="1">
    <citation type="submission" date="2025-08" db="UniProtKB">
        <authorList>
            <consortium name="RefSeq"/>
        </authorList>
    </citation>
    <scope>IDENTIFICATION</scope>
    <source>
        <strain evidence="4">Wakin</strain>
        <tissue evidence="4">Muscle</tissue>
    </source>
</reference>
<sequence>MIELILKTVNGEGATGDMRIIVFSSELLFTLILVILMVFEPWITPCLQSCTKAMQSRRAAAAGSQNQESQNAAADSATGSNQNQSQNQNQNQNQNPAEAHEMSPLLNTQNQENSRSTGTEEAQPDSVVSQS</sequence>
<keyword evidence="2" id="KW-0812">Transmembrane</keyword>
<keyword evidence="2" id="KW-0472">Membrane</keyword>
<organism evidence="3 4">
    <name type="scientific">Carassius auratus</name>
    <name type="common">Goldfish</name>
    <dbReference type="NCBI Taxonomy" id="7957"/>
    <lineage>
        <taxon>Eukaryota</taxon>
        <taxon>Metazoa</taxon>
        <taxon>Chordata</taxon>
        <taxon>Craniata</taxon>
        <taxon>Vertebrata</taxon>
        <taxon>Euteleostomi</taxon>
        <taxon>Actinopterygii</taxon>
        <taxon>Neopterygii</taxon>
        <taxon>Teleostei</taxon>
        <taxon>Ostariophysi</taxon>
        <taxon>Cypriniformes</taxon>
        <taxon>Cyprinidae</taxon>
        <taxon>Cyprininae</taxon>
        <taxon>Carassius</taxon>
    </lineage>
</organism>
<protein>
    <submittedName>
        <fullName evidence="4">Uncharacterized protein</fullName>
    </submittedName>
</protein>
<proteinExistence type="predicted"/>
<name>A0A6P6MWX3_CARAU</name>
<accession>A0A6P6MWX3</accession>
<feature type="compositionally biased region" description="Low complexity" evidence="1">
    <location>
        <begin position="80"/>
        <end position="95"/>
    </location>
</feature>
<gene>
    <name evidence="4" type="primary">LOC113072239</name>
</gene>
<feature type="compositionally biased region" description="Polar residues" evidence="1">
    <location>
        <begin position="105"/>
        <end position="131"/>
    </location>
</feature>
<feature type="compositionally biased region" description="Polar residues" evidence="1">
    <location>
        <begin position="63"/>
        <end position="79"/>
    </location>
</feature>
<evidence type="ECO:0000256" key="2">
    <source>
        <dbReference type="SAM" id="Phobius"/>
    </source>
</evidence>
<dbReference type="Proteomes" id="UP000515129">
    <property type="component" value="Unplaced"/>
</dbReference>
<evidence type="ECO:0000313" key="4">
    <source>
        <dbReference type="RefSeq" id="XP_026101087.1"/>
    </source>
</evidence>
<evidence type="ECO:0000256" key="1">
    <source>
        <dbReference type="SAM" id="MobiDB-lite"/>
    </source>
</evidence>
<keyword evidence="3" id="KW-1185">Reference proteome</keyword>
<dbReference type="GeneID" id="113072239"/>
<dbReference type="AlphaFoldDB" id="A0A6P6MWX3"/>
<dbReference type="KEGG" id="caua:113072239"/>